<keyword evidence="3" id="KW-1185">Reference proteome</keyword>
<comment type="caution">
    <text evidence="2">The sequence shown here is derived from an EMBL/GenBank/DDBJ whole genome shotgun (WGS) entry which is preliminary data.</text>
</comment>
<feature type="compositionally biased region" description="Gly residues" evidence="1">
    <location>
        <begin position="153"/>
        <end position="168"/>
    </location>
</feature>
<organism evidence="2 3">
    <name type="scientific">Littorina saxatilis</name>
    <dbReference type="NCBI Taxonomy" id="31220"/>
    <lineage>
        <taxon>Eukaryota</taxon>
        <taxon>Metazoa</taxon>
        <taxon>Spiralia</taxon>
        <taxon>Lophotrochozoa</taxon>
        <taxon>Mollusca</taxon>
        <taxon>Gastropoda</taxon>
        <taxon>Caenogastropoda</taxon>
        <taxon>Littorinimorpha</taxon>
        <taxon>Littorinoidea</taxon>
        <taxon>Littorinidae</taxon>
        <taxon>Littorina</taxon>
    </lineage>
</organism>
<feature type="compositionally biased region" description="Polar residues" evidence="1">
    <location>
        <begin position="211"/>
        <end position="220"/>
    </location>
</feature>
<feature type="region of interest" description="Disordered" evidence="1">
    <location>
        <begin position="84"/>
        <end position="170"/>
    </location>
</feature>
<name>A0AAN9BM71_9CAEN</name>
<dbReference type="AlphaFoldDB" id="A0AAN9BM71"/>
<proteinExistence type="predicted"/>
<protein>
    <submittedName>
        <fullName evidence="2">Uncharacterized protein</fullName>
    </submittedName>
</protein>
<reference evidence="2 3" key="1">
    <citation type="submission" date="2024-02" db="EMBL/GenBank/DDBJ databases">
        <title>Chromosome-scale genome assembly of the rough periwinkle Littorina saxatilis.</title>
        <authorList>
            <person name="De Jode A."/>
            <person name="Faria R."/>
            <person name="Formenti G."/>
            <person name="Sims Y."/>
            <person name="Smith T.P."/>
            <person name="Tracey A."/>
            <person name="Wood J.M.D."/>
            <person name="Zagrodzka Z.B."/>
            <person name="Johannesson K."/>
            <person name="Butlin R.K."/>
            <person name="Leder E.H."/>
        </authorList>
    </citation>
    <scope>NUCLEOTIDE SEQUENCE [LARGE SCALE GENOMIC DNA]</scope>
    <source>
        <strain evidence="2">Snail1</strain>
        <tissue evidence="2">Muscle</tissue>
    </source>
</reference>
<evidence type="ECO:0000313" key="3">
    <source>
        <dbReference type="Proteomes" id="UP001374579"/>
    </source>
</evidence>
<gene>
    <name evidence="2" type="ORF">V1264_015654</name>
</gene>
<evidence type="ECO:0000313" key="2">
    <source>
        <dbReference type="EMBL" id="KAK7107803.1"/>
    </source>
</evidence>
<dbReference type="EMBL" id="JBAMIC010000004">
    <property type="protein sequence ID" value="KAK7107803.1"/>
    <property type="molecule type" value="Genomic_DNA"/>
</dbReference>
<evidence type="ECO:0000256" key="1">
    <source>
        <dbReference type="SAM" id="MobiDB-lite"/>
    </source>
</evidence>
<feature type="compositionally biased region" description="Polar residues" evidence="1">
    <location>
        <begin position="110"/>
        <end position="125"/>
    </location>
</feature>
<feature type="region of interest" description="Disordered" evidence="1">
    <location>
        <begin position="188"/>
        <end position="220"/>
    </location>
</feature>
<sequence>MAAATWVEEDSLADMKHRLDKLRVDQSRQKMEEEETTKKDTLKILQSKFGSMVYDPTSPTMQAYERRCARSGRRKSIEFEDLYADGGSGRLAHAHRVTSASSRGKHPLNRTDNTHNPQPGTTADTKPTRQRKSSDPSSYFRKVDPFYQHHHGPGGNGSGKARGHGVQGHRGIMSVVVSEEDKKMIDEKLSGIGGGDHLGASPPQQRRRKISSPSKIMSKH</sequence>
<dbReference type="Proteomes" id="UP001374579">
    <property type="component" value="Unassembled WGS sequence"/>
</dbReference>
<accession>A0AAN9BM71</accession>